<keyword evidence="2" id="KW-0472">Membrane</keyword>
<dbReference type="AlphaFoldDB" id="A0A1Q9LFG9"/>
<dbReference type="OrthoDB" id="186919at2"/>
<protein>
    <recommendedName>
        <fullName evidence="4">DUF4349 domain-containing protein</fullName>
    </recommendedName>
</protein>
<feature type="compositionally biased region" description="Low complexity" evidence="1">
    <location>
        <begin position="41"/>
        <end position="58"/>
    </location>
</feature>
<evidence type="ECO:0000313" key="5">
    <source>
        <dbReference type="EMBL" id="OLR90760.1"/>
    </source>
</evidence>
<evidence type="ECO:0000256" key="3">
    <source>
        <dbReference type="SAM" id="SignalP"/>
    </source>
</evidence>
<dbReference type="Pfam" id="PF14257">
    <property type="entry name" value="DUF4349"/>
    <property type="match status" value="1"/>
</dbReference>
<feature type="compositionally biased region" description="Low complexity" evidence="1">
    <location>
        <begin position="70"/>
        <end position="79"/>
    </location>
</feature>
<evidence type="ECO:0000313" key="6">
    <source>
        <dbReference type="Proteomes" id="UP000186040"/>
    </source>
</evidence>
<keyword evidence="2" id="KW-1133">Transmembrane helix</keyword>
<feature type="region of interest" description="Disordered" evidence="1">
    <location>
        <begin position="33"/>
        <end position="93"/>
    </location>
</feature>
<keyword evidence="2" id="KW-0812">Transmembrane</keyword>
<feature type="transmembrane region" description="Helical" evidence="2">
    <location>
        <begin position="282"/>
        <end position="301"/>
    </location>
</feature>
<sequence length="318" mass="32575">MDSTIARPGRAGRRVAALLLALAAAGGAAACSADSGETASAVAPAPAERGEAGAAAPGTGNQAPRREQGADQGQKQDQGQEQDRQVAAPGVDRKLVRTATLELASSDVAASADRARSEAVAAGGYSGQESVTERSATLTLLVPSDRLDAVLGRLTDGGAGEVRSRSQTAEDVTEQVVDVESRIKTQRASLERVRALLANATSVSDIVSIEGEVTRREADLESLLSRQQTLAGSVALSTITVKLTRTGTPPPAPVQDDGDSFLDALAAGWHGFTSAGAFVLRLVGYVLPFAALAALVAWAVVRLRKRAAAPAPQPAPES</sequence>
<evidence type="ECO:0000259" key="4">
    <source>
        <dbReference type="Pfam" id="PF14257"/>
    </source>
</evidence>
<comment type="caution">
    <text evidence="5">The sequence shown here is derived from an EMBL/GenBank/DDBJ whole genome shotgun (WGS) entry which is preliminary data.</text>
</comment>
<name>A0A1Q9LFG9_9PSEU</name>
<dbReference type="RefSeq" id="WP_075977430.1">
    <property type="nucleotide sequence ID" value="NZ_MKQR01000026.1"/>
</dbReference>
<keyword evidence="3" id="KW-0732">Signal</keyword>
<reference evidence="5 6" key="1">
    <citation type="submission" date="2016-10" db="EMBL/GenBank/DDBJ databases">
        <title>The Draft Genome Sequence of Actinokineospora bangkokensis 44EHWT reveals the biosynthetic pathway of antifungal compounds Thailandins with unusual extender unit butylmalonyl-CoA.</title>
        <authorList>
            <person name="Greule A."/>
            <person name="Intra B."/>
            <person name="Flemming S."/>
            <person name="Rommel M.G."/>
            <person name="Panbangred W."/>
            <person name="Bechthold A."/>
        </authorList>
    </citation>
    <scope>NUCLEOTIDE SEQUENCE [LARGE SCALE GENOMIC DNA]</scope>
    <source>
        <strain evidence="5 6">44EHW</strain>
    </source>
</reference>
<keyword evidence="6" id="KW-1185">Reference proteome</keyword>
<proteinExistence type="predicted"/>
<gene>
    <name evidence="5" type="ORF">BJP25_29675</name>
</gene>
<dbReference type="Proteomes" id="UP000186040">
    <property type="component" value="Unassembled WGS sequence"/>
</dbReference>
<dbReference type="InterPro" id="IPR025645">
    <property type="entry name" value="DUF4349"/>
</dbReference>
<dbReference type="STRING" id="1193682.BJP25_29675"/>
<evidence type="ECO:0000256" key="1">
    <source>
        <dbReference type="SAM" id="MobiDB-lite"/>
    </source>
</evidence>
<accession>A0A1Q9LFG9</accession>
<feature type="signal peptide" evidence="3">
    <location>
        <begin position="1"/>
        <end position="30"/>
    </location>
</feature>
<feature type="chain" id="PRO_5012367405" description="DUF4349 domain-containing protein" evidence="3">
    <location>
        <begin position="31"/>
        <end position="318"/>
    </location>
</feature>
<organism evidence="5 6">
    <name type="scientific">Actinokineospora bangkokensis</name>
    <dbReference type="NCBI Taxonomy" id="1193682"/>
    <lineage>
        <taxon>Bacteria</taxon>
        <taxon>Bacillati</taxon>
        <taxon>Actinomycetota</taxon>
        <taxon>Actinomycetes</taxon>
        <taxon>Pseudonocardiales</taxon>
        <taxon>Pseudonocardiaceae</taxon>
        <taxon>Actinokineospora</taxon>
    </lineage>
</organism>
<dbReference type="EMBL" id="MKQR01000026">
    <property type="protein sequence ID" value="OLR90760.1"/>
    <property type="molecule type" value="Genomic_DNA"/>
</dbReference>
<evidence type="ECO:0000256" key="2">
    <source>
        <dbReference type="SAM" id="Phobius"/>
    </source>
</evidence>
<feature type="domain" description="DUF4349" evidence="4">
    <location>
        <begin position="93"/>
        <end position="301"/>
    </location>
</feature>
<dbReference type="PROSITE" id="PS51257">
    <property type="entry name" value="PROKAR_LIPOPROTEIN"/>
    <property type="match status" value="1"/>
</dbReference>